<comment type="caution">
    <text evidence="1">The sequence shown here is derived from an EMBL/GenBank/DDBJ whole genome shotgun (WGS) entry which is preliminary data.</text>
</comment>
<evidence type="ECO:0000313" key="2">
    <source>
        <dbReference type="Proteomes" id="UP000317010"/>
    </source>
</evidence>
<dbReference type="EMBL" id="VLLI01000002">
    <property type="protein sequence ID" value="TWJ03397.1"/>
    <property type="molecule type" value="Genomic_DNA"/>
</dbReference>
<evidence type="ECO:0000313" key="1">
    <source>
        <dbReference type="EMBL" id="TWJ03397.1"/>
    </source>
</evidence>
<keyword evidence="1" id="KW-0378">Hydrolase</keyword>
<dbReference type="GO" id="GO:0016787">
    <property type="term" value="F:hydrolase activity"/>
    <property type="evidence" value="ECO:0007669"/>
    <property type="project" value="UniProtKB-KW"/>
</dbReference>
<dbReference type="Proteomes" id="UP000317010">
    <property type="component" value="Unassembled WGS sequence"/>
</dbReference>
<name>A0A562UD93_9SPHI</name>
<protein>
    <submittedName>
        <fullName evidence="1">Oxepin-CoA hydrolase/3-oxo-5,6-dehydrosuberyl-CoA semialdehyde dehydrogenase</fullName>
    </submittedName>
</protein>
<accession>A0A562UD93</accession>
<gene>
    <name evidence="1" type="ORF">JN11_00939</name>
</gene>
<dbReference type="RefSeq" id="WP_144910069.1">
    <property type="nucleotide sequence ID" value="NZ_VLLI01000002.1"/>
</dbReference>
<dbReference type="OrthoDB" id="2599194at2"/>
<reference evidence="1 2" key="1">
    <citation type="submission" date="2019-07" db="EMBL/GenBank/DDBJ databases">
        <title>Genomic Encyclopedia of Archaeal and Bacterial Type Strains, Phase II (KMG-II): from individual species to whole genera.</title>
        <authorList>
            <person name="Goeker M."/>
        </authorList>
    </citation>
    <scope>NUCLEOTIDE SEQUENCE [LARGE SCALE GENOMIC DNA]</scope>
    <source>
        <strain evidence="1 2">ATCC BAA-1854</strain>
    </source>
</reference>
<dbReference type="AlphaFoldDB" id="A0A562UD93"/>
<sequence>MNPFIDINNRELLKDLLSSLQPDTKPLWGAMKPQQMVEHLIDQVQYTNGKKNGTCDVPANEAEKSKNKGIYTDSRIPKNVVLGTLPDHYEYDNLQAAIDQLMTELLVFDEYFNSTNAVAIHGGFGPMNYYEWQIWHNKHFTHHLMQFGLLPE</sequence>
<keyword evidence="2" id="KW-1185">Reference proteome</keyword>
<organism evidence="1 2">
    <name type="scientific">Mucilaginibacter frigoritolerans</name>
    <dbReference type="NCBI Taxonomy" id="652788"/>
    <lineage>
        <taxon>Bacteria</taxon>
        <taxon>Pseudomonadati</taxon>
        <taxon>Bacteroidota</taxon>
        <taxon>Sphingobacteriia</taxon>
        <taxon>Sphingobacteriales</taxon>
        <taxon>Sphingobacteriaceae</taxon>
        <taxon>Mucilaginibacter</taxon>
    </lineage>
</organism>
<proteinExistence type="predicted"/>